<dbReference type="AlphaFoldDB" id="A0A7M7PLP6"/>
<dbReference type="EnsemblMetazoa" id="XM_030992115">
    <property type="protein sequence ID" value="XP_030847975"/>
    <property type="gene ID" value="LOC115926783"/>
</dbReference>
<dbReference type="PANTHER" id="PTHR31912">
    <property type="entry name" value="IP13529P"/>
    <property type="match status" value="1"/>
</dbReference>
<accession>A0A7M7PLP6</accession>
<dbReference type="KEGG" id="spu:115926783"/>
<dbReference type="Proteomes" id="UP000007110">
    <property type="component" value="Unassembled WGS sequence"/>
</dbReference>
<organism evidence="3 4">
    <name type="scientific">Strongylocentrotus purpuratus</name>
    <name type="common">Purple sea urchin</name>
    <dbReference type="NCBI Taxonomy" id="7668"/>
    <lineage>
        <taxon>Eukaryota</taxon>
        <taxon>Metazoa</taxon>
        <taxon>Echinodermata</taxon>
        <taxon>Eleutherozoa</taxon>
        <taxon>Echinozoa</taxon>
        <taxon>Echinoidea</taxon>
        <taxon>Euechinoidea</taxon>
        <taxon>Echinacea</taxon>
        <taxon>Camarodonta</taxon>
        <taxon>Echinidea</taxon>
        <taxon>Strongylocentrotidae</taxon>
        <taxon>Strongylocentrotus</taxon>
    </lineage>
</organism>
<dbReference type="InterPro" id="IPR013087">
    <property type="entry name" value="Znf_C2H2_type"/>
</dbReference>
<evidence type="ECO:0000259" key="2">
    <source>
        <dbReference type="PROSITE" id="PS00028"/>
    </source>
</evidence>
<dbReference type="RefSeq" id="XP_030847975.1">
    <property type="nucleotide sequence ID" value="XM_030992115.1"/>
</dbReference>
<dbReference type="OMA" id="MEGDSHS"/>
<feature type="compositionally biased region" description="Basic and acidic residues" evidence="1">
    <location>
        <begin position="60"/>
        <end position="77"/>
    </location>
</feature>
<evidence type="ECO:0000256" key="1">
    <source>
        <dbReference type="SAM" id="MobiDB-lite"/>
    </source>
</evidence>
<dbReference type="EnsemblMetazoa" id="XM_030997067">
    <property type="protein sequence ID" value="XP_030852927"/>
    <property type="gene ID" value="LOC115929026"/>
</dbReference>
<dbReference type="InParanoid" id="A0A7M7PLP6"/>
<dbReference type="RefSeq" id="XP_030852927.1">
    <property type="nucleotide sequence ID" value="XM_030997067.1"/>
</dbReference>
<protein>
    <recommendedName>
        <fullName evidence="2">C2H2-type domain-containing protein</fullName>
    </recommendedName>
</protein>
<name>A0A7M7PLP6_STRPU</name>
<feature type="region of interest" description="Disordered" evidence="1">
    <location>
        <begin position="60"/>
        <end position="79"/>
    </location>
</feature>
<dbReference type="KEGG" id="spu:115929026"/>
<sequence>MICFKCHKQFAIPKLVQHLRLKHGVIEDGKEVLTCGQGACARTFHTFRGFRGHLQTHLKTDFPDNKEQSNENDKVSDFPEESLESLQEYNINNDEIVEDQDVYEDDILSVDTLNRQCVNVISKFSANSANSGKVVNDVVETTSAIVGDVVKSASAAVTAAFLKHKLPIESEAYKEIQTHFAMLEKPFENLNSEYKRTKYCESIGLVEPQEIKLGIRYDSRLNKRTKQYEQIAIEDTFVYVPILDSLKQLLSNKDILHFATHDHKSTDGVMRDYCDGSQFEKTPLFHEDENALQIHCFYDDFETVNPIGSKTKIHKIGALYFILKNLPPKYNSNLSNINLIALWYAEDAKKYGFNAILKHIVKDINILSTVGIALPNGIVKKGTITQISADNLGANSLLGFVESFSAHYYCRLCVTSKEEAQNKFKEVSMDMRTRQTYEQHLEEAEAQTTQSHVFGVKQKTVLNDCIYFHVLANFSLDIMHDLLEGIVQYELKLVLEYFIYERQPPLLSQDELNQRVASHCLNRTDNKNKPSFIKLRSARNDVGQKAMQAWCLIRNLPFIIAQDIEEGNVYWELLLRLLDCMDIIFAPQLTAGLIAQLSILTEEHHTHFQKTFPDRRLLPKHHFMVHYPTCLREVGPLIHVWCMRYEAKHHYFGRVAESVRNYKNICKSLAKKHQTALTFHLQSNHPLEYLEVGPGSSLLLSDLDENIGQIVQEQIQVEDLSTELFDANWVKVHGTHYQLSLLVCHDVSELPLFGQIEHIIVHNSTVFFVLVQLDTVYYNSHYHAYAVEFSFPRCHVVKNQKELVDYKPLDLMTTLSKTDSRKYVAPRHVLFK</sequence>
<dbReference type="OrthoDB" id="10057306at2759"/>
<dbReference type="GeneID" id="115926783"/>
<keyword evidence="4" id="KW-1185">Reference proteome</keyword>
<proteinExistence type="predicted"/>
<dbReference type="GeneID" id="115929026"/>
<reference evidence="3" key="2">
    <citation type="submission" date="2021-01" db="UniProtKB">
        <authorList>
            <consortium name="EnsemblMetazoa"/>
        </authorList>
    </citation>
    <scope>IDENTIFICATION</scope>
</reference>
<dbReference type="PROSITE" id="PS00028">
    <property type="entry name" value="ZINC_FINGER_C2H2_1"/>
    <property type="match status" value="1"/>
</dbReference>
<feature type="domain" description="C2H2-type" evidence="2">
    <location>
        <begin position="35"/>
        <end position="57"/>
    </location>
</feature>
<evidence type="ECO:0000313" key="4">
    <source>
        <dbReference type="Proteomes" id="UP000007110"/>
    </source>
</evidence>
<reference evidence="4" key="1">
    <citation type="submission" date="2015-02" db="EMBL/GenBank/DDBJ databases">
        <title>Genome sequencing for Strongylocentrotus purpuratus.</title>
        <authorList>
            <person name="Murali S."/>
            <person name="Liu Y."/>
            <person name="Vee V."/>
            <person name="English A."/>
            <person name="Wang M."/>
            <person name="Skinner E."/>
            <person name="Han Y."/>
            <person name="Muzny D.M."/>
            <person name="Worley K.C."/>
            <person name="Gibbs R.A."/>
        </authorList>
    </citation>
    <scope>NUCLEOTIDE SEQUENCE</scope>
</reference>
<evidence type="ECO:0000313" key="3">
    <source>
        <dbReference type="EnsemblMetazoa" id="XP_030852927"/>
    </source>
</evidence>
<dbReference type="PANTHER" id="PTHR31912:SF34">
    <property type="entry name" value="NOTOCHORD-RELATED PROTEIN"/>
    <property type="match status" value="1"/>
</dbReference>